<protein>
    <submittedName>
        <fullName evidence="1">Uncharacterized protein</fullName>
    </submittedName>
</protein>
<dbReference type="Proteomes" id="UP001140293">
    <property type="component" value="Unassembled WGS sequence"/>
</dbReference>
<organism evidence="1 2">
    <name type="scientific">[Mycobacterium] manitobense</name>
    <dbReference type="NCBI Taxonomy" id="190147"/>
    <lineage>
        <taxon>Bacteria</taxon>
        <taxon>Bacillati</taxon>
        <taxon>Actinomycetota</taxon>
        <taxon>Actinomycetes</taxon>
        <taxon>Mycobacteriales</taxon>
        <taxon>Mycobacteriaceae</taxon>
        <taxon>Mycolicibacterium</taxon>
    </lineage>
</organism>
<evidence type="ECO:0000313" key="1">
    <source>
        <dbReference type="EMBL" id="MCV7171229.1"/>
    </source>
</evidence>
<accession>A0A9X2YQ52</accession>
<reference evidence="1" key="2">
    <citation type="journal article" date="2022" name="BMC Genomics">
        <title>Comparative genome analysis of mycobacteria focusing on tRNA and non-coding RNA.</title>
        <authorList>
            <person name="Behra P.R.K."/>
            <person name="Pettersson B.M.F."/>
            <person name="Ramesh M."/>
            <person name="Das S."/>
            <person name="Dasgupta S."/>
            <person name="Kirsebom L.A."/>
        </authorList>
    </citation>
    <scope>NUCLEOTIDE SEQUENCE</scope>
    <source>
        <strain evidence="1">DSM 44615</strain>
    </source>
</reference>
<name>A0A9X2YQ52_9MYCO</name>
<dbReference type="AlphaFoldDB" id="A0A9X2YQ52"/>
<gene>
    <name evidence="1" type="ORF">H7I41_15040</name>
</gene>
<reference evidence="1" key="1">
    <citation type="submission" date="2020-07" db="EMBL/GenBank/DDBJ databases">
        <authorList>
            <person name="Pettersson B.M.F."/>
            <person name="Behra P.R.K."/>
            <person name="Ramesh M."/>
            <person name="Das S."/>
            <person name="Dasgupta S."/>
            <person name="Kirsebom L.A."/>
        </authorList>
    </citation>
    <scope>NUCLEOTIDE SEQUENCE</scope>
    <source>
        <strain evidence="1">DSM 44615</strain>
    </source>
</reference>
<sequence>MRLIAGEGLWSTGSPAVATPLTAVLEVSGAVLSWPVDEPGAAAHVAFTDVTRADWLWRVVGDSGHAALLAAAASRADDGALLEVAEADMPAAAVAPLRRLAVGHWLRRWWPASRLDGIAGLDRALLDAEIALLTAATEDYFTDDTVDSDAAELLAPHVGELATLARQGDPRVLDVVARCAELAEDLGVAGLEWPLPAADIAVPAGGRDDYALVAGADTRGAGAGVIARGVGPIVWSAVPPGVFDAAEDAVYWSVSSDGPPAEQVRAEVQTALLGAASPAGLPVRVSSGPVSGTGALDADGHATVPLYDGTGIGLSAGAAWDHDWQPTVVSVGAGGPTVAANESRETRDRARAVARRRLAQPGDDAFLAEILTAEADY</sequence>
<dbReference type="EMBL" id="JACKSJ010000117">
    <property type="protein sequence ID" value="MCV7171229.1"/>
    <property type="molecule type" value="Genomic_DNA"/>
</dbReference>
<proteinExistence type="predicted"/>
<evidence type="ECO:0000313" key="2">
    <source>
        <dbReference type="Proteomes" id="UP001140293"/>
    </source>
</evidence>
<comment type="caution">
    <text evidence="1">The sequence shown here is derived from an EMBL/GenBank/DDBJ whole genome shotgun (WGS) entry which is preliminary data.</text>
</comment>
<dbReference type="RefSeq" id="WP_264013406.1">
    <property type="nucleotide sequence ID" value="NZ_JACKSJ010000117.1"/>
</dbReference>
<keyword evidence="2" id="KW-1185">Reference proteome</keyword>